<gene>
    <name evidence="3" type="ORF">BGV66_19855</name>
</gene>
<evidence type="ECO:0000313" key="3">
    <source>
        <dbReference type="EMBL" id="OJA44971.1"/>
    </source>
</evidence>
<protein>
    <recommendedName>
        <fullName evidence="2">DUF6602 domain-containing protein</fullName>
    </recommendedName>
</protein>
<sequence length="269" mass="30522">MATGFIYGCDRQIDVVIYDRIDYAPIFREGDLVVVPPEAVRAVIEVKTNLTLEQLRKSLEQIEQLSNYDNVNPPFFKGIFAFETNVDSHRLLQEVVNFYTEDPDDFLQDDDETDTRGWHQIQTPYHHLTCLCVLGTAYGQVAYELNESNRTLRPVLRSRSSATGLPTQAAHFLETLLSYLRFGGLKPFDPYVTRQMLGADTQSTRVGALTDNWWGGFFAKEEGLPDGEERERLDRATIIATENWVNGSAWESPEESVTGALEMAEQTEV</sequence>
<dbReference type="Pfam" id="PF20247">
    <property type="entry name" value="DUF6602"/>
    <property type="match status" value="1"/>
</dbReference>
<feature type="region of interest" description="Disordered" evidence="1">
    <location>
        <begin position="250"/>
        <end position="269"/>
    </location>
</feature>
<reference evidence="4" key="1">
    <citation type="submission" date="2016-08" db="EMBL/GenBank/DDBJ databases">
        <title>Population biology and virulence potential of Burkholderia ubonensis.</title>
        <authorList>
            <person name="Price E.P."/>
            <person name="Currie B.J."/>
            <person name="Wagner D.M."/>
        </authorList>
    </citation>
    <scope>NUCLEOTIDE SEQUENCE [LARGE SCALE GENOMIC DNA]</scope>
    <source>
        <strain evidence="4">MSMB0103</strain>
    </source>
</reference>
<feature type="domain" description="DUF6602" evidence="2">
    <location>
        <begin position="7"/>
        <end position="65"/>
    </location>
</feature>
<dbReference type="InterPro" id="IPR046537">
    <property type="entry name" value="DUF6602"/>
</dbReference>
<accession>A0ABD6Q0N1</accession>
<dbReference type="CDD" id="cd21173">
    <property type="entry name" value="NucC-like"/>
    <property type="match status" value="1"/>
</dbReference>
<dbReference type="EMBL" id="MEAU01000029">
    <property type="protein sequence ID" value="OJA44971.1"/>
    <property type="molecule type" value="Genomic_DNA"/>
</dbReference>
<comment type="caution">
    <text evidence="3">The sequence shown here is derived from an EMBL/GenBank/DDBJ whole genome shotgun (WGS) entry which is preliminary data.</text>
</comment>
<name>A0ABD6Q0N1_9BURK</name>
<dbReference type="Proteomes" id="UP000183667">
    <property type="component" value="Unassembled WGS sequence"/>
</dbReference>
<evidence type="ECO:0000313" key="4">
    <source>
        <dbReference type="Proteomes" id="UP000183667"/>
    </source>
</evidence>
<proteinExistence type="predicted"/>
<evidence type="ECO:0000256" key="1">
    <source>
        <dbReference type="SAM" id="MobiDB-lite"/>
    </source>
</evidence>
<evidence type="ECO:0000259" key="2">
    <source>
        <dbReference type="Pfam" id="PF20247"/>
    </source>
</evidence>
<dbReference type="AlphaFoldDB" id="A0ABD6Q0N1"/>
<organism evidence="3 4">
    <name type="scientific">Burkholderia ubonensis</name>
    <dbReference type="NCBI Taxonomy" id="101571"/>
    <lineage>
        <taxon>Bacteria</taxon>
        <taxon>Pseudomonadati</taxon>
        <taxon>Pseudomonadota</taxon>
        <taxon>Betaproteobacteria</taxon>
        <taxon>Burkholderiales</taxon>
        <taxon>Burkholderiaceae</taxon>
        <taxon>Burkholderia</taxon>
        <taxon>Burkholderia cepacia complex</taxon>
    </lineage>
</organism>